<evidence type="ECO:0000256" key="7">
    <source>
        <dbReference type="ARBA" id="ARBA00022884"/>
    </source>
</evidence>
<evidence type="ECO:0000256" key="1">
    <source>
        <dbReference type="ARBA" id="ARBA00004123"/>
    </source>
</evidence>
<evidence type="ECO:0000313" key="13">
    <source>
        <dbReference type="EMBL" id="BAM82257.1"/>
    </source>
</evidence>
<protein>
    <recommendedName>
        <fullName evidence="11">Sm protein E</fullName>
    </recommendedName>
</protein>
<evidence type="ECO:0000256" key="2">
    <source>
        <dbReference type="ARBA" id="ARBA00004496"/>
    </source>
</evidence>
<dbReference type="GO" id="GO:0005737">
    <property type="term" value="C:cytoplasm"/>
    <property type="evidence" value="ECO:0007669"/>
    <property type="project" value="UniProtKB-SubCell"/>
</dbReference>
<evidence type="ECO:0000313" key="14">
    <source>
        <dbReference type="Proteomes" id="UP000007014"/>
    </source>
</evidence>
<dbReference type="InterPro" id="IPR010920">
    <property type="entry name" value="LSM_dom_sf"/>
</dbReference>
<dbReference type="InterPro" id="IPR047575">
    <property type="entry name" value="Sm"/>
</dbReference>
<dbReference type="SMART" id="SM00651">
    <property type="entry name" value="Sm"/>
    <property type="match status" value="1"/>
</dbReference>
<proteinExistence type="inferred from homology"/>
<evidence type="ECO:0000256" key="4">
    <source>
        <dbReference type="ARBA" id="ARBA00022490"/>
    </source>
</evidence>
<dbReference type="AlphaFoldDB" id="M1VGH4"/>
<dbReference type="GO" id="GO:0003723">
    <property type="term" value="F:RNA binding"/>
    <property type="evidence" value="ECO:0007669"/>
    <property type="project" value="UniProtKB-KW"/>
</dbReference>
<dbReference type="InterPro" id="IPR027078">
    <property type="entry name" value="snRNP-E"/>
</dbReference>
<evidence type="ECO:0000256" key="11">
    <source>
        <dbReference type="ARBA" id="ARBA00030143"/>
    </source>
</evidence>
<keyword evidence="9" id="KW-0539">Nucleus</keyword>
<evidence type="ECO:0000256" key="3">
    <source>
        <dbReference type="ARBA" id="ARBA00006850"/>
    </source>
</evidence>
<keyword evidence="7" id="KW-0694">RNA-binding</keyword>
<dbReference type="OrthoDB" id="25620at2759"/>
<dbReference type="GO" id="GO:0000398">
    <property type="term" value="P:mRNA splicing, via spliceosome"/>
    <property type="evidence" value="ECO:0007669"/>
    <property type="project" value="InterPro"/>
</dbReference>
<keyword evidence="5" id="KW-0507">mRNA processing</keyword>
<dbReference type="PANTHER" id="PTHR11193">
    <property type="entry name" value="SMALL NUCLEAR RIBONUCLEOPROTEIN E"/>
    <property type="match status" value="1"/>
</dbReference>
<keyword evidence="4" id="KW-0963">Cytoplasm</keyword>
<organism evidence="13 14">
    <name type="scientific">Cyanidioschyzon merolae (strain NIES-3377 / 10D)</name>
    <name type="common">Unicellular red alga</name>
    <dbReference type="NCBI Taxonomy" id="280699"/>
    <lineage>
        <taxon>Eukaryota</taxon>
        <taxon>Rhodophyta</taxon>
        <taxon>Bangiophyceae</taxon>
        <taxon>Cyanidiales</taxon>
        <taxon>Cyanidiaceae</taxon>
        <taxon>Cyanidioschyzon</taxon>
    </lineage>
</organism>
<keyword evidence="6" id="KW-0747">Spliceosome</keyword>
<comment type="subcellular location">
    <subcellularLocation>
        <location evidence="2">Cytoplasm</location>
    </subcellularLocation>
    <subcellularLocation>
        <location evidence="1">Nucleus</location>
    </subcellularLocation>
</comment>
<evidence type="ECO:0000256" key="10">
    <source>
        <dbReference type="ARBA" id="ARBA00023274"/>
    </source>
</evidence>
<dbReference type="GO" id="GO:0005681">
    <property type="term" value="C:spliceosomal complex"/>
    <property type="evidence" value="ECO:0007669"/>
    <property type="project" value="UniProtKB-KW"/>
</dbReference>
<reference evidence="13 14" key="2">
    <citation type="journal article" date="2007" name="BMC Biol.">
        <title>A 100%-complete sequence reveals unusually simple genomic features in the hot-spring red alga Cyanidioschyzon merolae.</title>
        <authorList>
            <person name="Nozaki H."/>
            <person name="Takano H."/>
            <person name="Misumi O."/>
            <person name="Terasawa K."/>
            <person name="Matsuzaki M."/>
            <person name="Maruyama S."/>
            <person name="Nishida K."/>
            <person name="Yagisawa F."/>
            <person name="Yoshida Y."/>
            <person name="Fujiwara T."/>
            <person name="Takio S."/>
            <person name="Tamura K."/>
            <person name="Chung S.J."/>
            <person name="Nakamura S."/>
            <person name="Kuroiwa H."/>
            <person name="Tanaka K."/>
            <person name="Sato N."/>
            <person name="Kuroiwa T."/>
        </authorList>
    </citation>
    <scope>NUCLEOTIDE SEQUENCE [LARGE SCALE GENOMIC DNA]</scope>
    <source>
        <strain evidence="13 14">10D</strain>
    </source>
</reference>
<keyword evidence="8" id="KW-0508">mRNA splicing</keyword>
<dbReference type="STRING" id="280699.M1VGH4"/>
<dbReference type="Gene3D" id="2.30.30.100">
    <property type="match status" value="1"/>
</dbReference>
<comment type="similarity">
    <text evidence="3">Belongs to the snRNP Sm proteins family.</text>
</comment>
<evidence type="ECO:0000256" key="8">
    <source>
        <dbReference type="ARBA" id="ARBA00023187"/>
    </source>
</evidence>
<dbReference type="Gramene" id="CMQ416CT">
    <property type="protein sequence ID" value="CMQ416CT"/>
    <property type="gene ID" value="CMQ416C"/>
</dbReference>
<evidence type="ECO:0000256" key="9">
    <source>
        <dbReference type="ARBA" id="ARBA00023242"/>
    </source>
</evidence>
<dbReference type="Proteomes" id="UP000007014">
    <property type="component" value="Chromosome 17"/>
</dbReference>
<evidence type="ECO:0000259" key="12">
    <source>
        <dbReference type="PROSITE" id="PS52002"/>
    </source>
</evidence>
<evidence type="ECO:0000256" key="6">
    <source>
        <dbReference type="ARBA" id="ARBA00022728"/>
    </source>
</evidence>
<dbReference type="eggNOG" id="KOG1774">
    <property type="taxonomic scope" value="Eukaryota"/>
</dbReference>
<dbReference type="GeneID" id="16996447"/>
<keyword evidence="10" id="KW-0687">Ribonucleoprotein</keyword>
<dbReference type="HOGENOM" id="CLU_1491103_0_0_1"/>
<gene>
    <name evidence="13" type="ORF">CYME_CMQ416C</name>
</gene>
<dbReference type="PROSITE" id="PS52002">
    <property type="entry name" value="SM"/>
    <property type="match status" value="1"/>
</dbReference>
<dbReference type="Pfam" id="PF01423">
    <property type="entry name" value="LSM"/>
    <property type="match status" value="1"/>
</dbReference>
<dbReference type="SUPFAM" id="SSF50182">
    <property type="entry name" value="Sm-like ribonucleoproteins"/>
    <property type="match status" value="1"/>
</dbReference>
<dbReference type="EMBL" id="AP006499">
    <property type="protein sequence ID" value="BAM82257.1"/>
    <property type="molecule type" value="Genomic_DNA"/>
</dbReference>
<keyword evidence="14" id="KW-1185">Reference proteome</keyword>
<sequence length="181" mass="20326">MPKDALDRRIVPEQLLATLARQQARVEVWLFENTRYSLEGTLRGFDEHTNLVLVDTVEQWGSTAKHKRRTVALGTILLKGENVVLVRSLGMPTQRKEVRLGDGSMACTGLEMALAKMKKCAEAVVTIHSKQYADPATPESELPKSYHVKLCGFTNGKHGYEMSPQEKIEATRRHKEIGNKL</sequence>
<reference evidence="13 14" key="1">
    <citation type="journal article" date="2004" name="Nature">
        <title>Genome sequence of the ultrasmall unicellular red alga Cyanidioschyzon merolae 10D.</title>
        <authorList>
            <person name="Matsuzaki M."/>
            <person name="Misumi O."/>
            <person name="Shin-i T."/>
            <person name="Maruyama S."/>
            <person name="Takahara M."/>
            <person name="Miyagishima S."/>
            <person name="Mori T."/>
            <person name="Nishida K."/>
            <person name="Yagisawa F."/>
            <person name="Nishida K."/>
            <person name="Yoshida Y."/>
            <person name="Nishimura Y."/>
            <person name="Nakao S."/>
            <person name="Kobayashi T."/>
            <person name="Momoyama Y."/>
            <person name="Higashiyama T."/>
            <person name="Minoda A."/>
            <person name="Sano M."/>
            <person name="Nomoto H."/>
            <person name="Oishi K."/>
            <person name="Hayashi H."/>
            <person name="Ohta F."/>
            <person name="Nishizaka S."/>
            <person name="Haga S."/>
            <person name="Miura S."/>
            <person name="Morishita T."/>
            <person name="Kabeya Y."/>
            <person name="Terasawa K."/>
            <person name="Suzuki Y."/>
            <person name="Ishii Y."/>
            <person name="Asakawa S."/>
            <person name="Takano H."/>
            <person name="Ohta N."/>
            <person name="Kuroiwa H."/>
            <person name="Tanaka K."/>
            <person name="Shimizu N."/>
            <person name="Sugano S."/>
            <person name="Sato N."/>
            <person name="Nozaki H."/>
            <person name="Ogasawara N."/>
            <person name="Kohara Y."/>
            <person name="Kuroiwa T."/>
        </authorList>
    </citation>
    <scope>NUCLEOTIDE SEQUENCE [LARGE SCALE GENOMIC DNA]</scope>
    <source>
        <strain evidence="13 14">10D</strain>
    </source>
</reference>
<name>M1VGH4_CYAM1</name>
<accession>M1VGH4</accession>
<dbReference type="InterPro" id="IPR001163">
    <property type="entry name" value="Sm_dom_euk/arc"/>
</dbReference>
<dbReference type="KEGG" id="cme:CYME_CMQ416C"/>
<feature type="domain" description="Sm" evidence="12">
    <location>
        <begin position="13"/>
        <end position="92"/>
    </location>
</feature>
<dbReference type="RefSeq" id="XP_005538293.1">
    <property type="nucleotide sequence ID" value="XM_005538236.1"/>
</dbReference>
<evidence type="ECO:0000256" key="5">
    <source>
        <dbReference type="ARBA" id="ARBA00022664"/>
    </source>
</evidence>